<proteinExistence type="predicted"/>
<sequence>METMIRLVAALTGALCLSACASAYVGKPYDRASAGVHSIAVVADSVPDKASAYEVASVGSNFGLIGALVDAGIQSSRTNAVNEALAGSGFEAESRVEQRLVSRLTAEGYTVQKLANGPHNAKREFLVTYPGAAGADAYLDLTVVNFGYLSAGAGQPFRPTVFANVRLVSARDTKKVLMENRIVYNAMGAAQGVITLTPDPQYAFKNRAALLEDPKRLAAGIEGALNQVADTVAQLLS</sequence>
<dbReference type="AlphaFoldDB" id="A0A328AUM8"/>
<name>A0A328AUM8_9CAUL</name>
<feature type="signal peptide" evidence="1">
    <location>
        <begin position="1"/>
        <end position="23"/>
    </location>
</feature>
<evidence type="ECO:0000313" key="3">
    <source>
        <dbReference type="Proteomes" id="UP000249842"/>
    </source>
</evidence>
<dbReference type="EMBL" id="QFYP01000001">
    <property type="protein sequence ID" value="RAK58733.1"/>
    <property type="molecule type" value="Genomic_DNA"/>
</dbReference>
<organism evidence="2 3">
    <name type="scientific">Phenylobacterium hankyongense</name>
    <dbReference type="NCBI Taxonomy" id="1813876"/>
    <lineage>
        <taxon>Bacteria</taxon>
        <taxon>Pseudomonadati</taxon>
        <taxon>Pseudomonadota</taxon>
        <taxon>Alphaproteobacteria</taxon>
        <taxon>Caulobacterales</taxon>
        <taxon>Caulobacteraceae</taxon>
        <taxon>Phenylobacterium</taxon>
    </lineage>
</organism>
<keyword evidence="1" id="KW-0732">Signal</keyword>
<comment type="caution">
    <text evidence="2">The sequence shown here is derived from an EMBL/GenBank/DDBJ whole genome shotgun (WGS) entry which is preliminary data.</text>
</comment>
<keyword evidence="3" id="KW-1185">Reference proteome</keyword>
<reference evidence="3" key="1">
    <citation type="submission" date="2018-05" db="EMBL/GenBank/DDBJ databases">
        <authorList>
            <person name="Li X."/>
        </authorList>
    </citation>
    <scope>NUCLEOTIDE SEQUENCE [LARGE SCALE GENOMIC DNA]</scope>
    <source>
        <strain evidence="3">HKS-05</strain>
    </source>
</reference>
<protein>
    <recommendedName>
        <fullName evidence="4">Lipoprotein</fullName>
    </recommendedName>
</protein>
<dbReference type="Proteomes" id="UP000249842">
    <property type="component" value="Unassembled WGS sequence"/>
</dbReference>
<gene>
    <name evidence="2" type="ORF">DJ021_02405</name>
</gene>
<feature type="chain" id="PRO_5016416883" description="Lipoprotein" evidence="1">
    <location>
        <begin position="24"/>
        <end position="237"/>
    </location>
</feature>
<evidence type="ECO:0008006" key="4">
    <source>
        <dbReference type="Google" id="ProtNLM"/>
    </source>
</evidence>
<accession>A0A328AUM8</accession>
<evidence type="ECO:0000256" key="1">
    <source>
        <dbReference type="SAM" id="SignalP"/>
    </source>
</evidence>
<evidence type="ECO:0000313" key="2">
    <source>
        <dbReference type="EMBL" id="RAK58733.1"/>
    </source>
</evidence>